<dbReference type="PANTHER" id="PTHR10749">
    <property type="entry name" value="PHOSPHORYLASE B KINASE REGULATORY SUBUNIT"/>
    <property type="match status" value="1"/>
</dbReference>
<comment type="similarity">
    <text evidence="1">Belongs to the phosphorylase b kinase regulatory chain family.</text>
</comment>
<comment type="subcellular location">
    <subcellularLocation>
        <location evidence="1">Cell membrane</location>
        <topology evidence="1">Lipid-anchor</topology>
        <orientation evidence="1">Cytoplasmic side</orientation>
    </subcellularLocation>
</comment>
<dbReference type="OrthoDB" id="5971574at2759"/>
<dbReference type="EMBL" id="CACRXK020003384">
    <property type="protein sequence ID" value="CAB3998551.1"/>
    <property type="molecule type" value="Genomic_DNA"/>
</dbReference>
<evidence type="ECO:0000313" key="3">
    <source>
        <dbReference type="Proteomes" id="UP001152795"/>
    </source>
</evidence>
<dbReference type="GO" id="GO:0005886">
    <property type="term" value="C:plasma membrane"/>
    <property type="evidence" value="ECO:0007669"/>
    <property type="project" value="UniProtKB-SubCell"/>
</dbReference>
<keyword evidence="1" id="KW-0636">Prenylation</keyword>
<keyword evidence="1" id="KW-0472">Membrane</keyword>
<evidence type="ECO:0000313" key="2">
    <source>
        <dbReference type="EMBL" id="CAB3998551.1"/>
    </source>
</evidence>
<dbReference type="InterPro" id="IPR008734">
    <property type="entry name" value="PHK_A/B_su"/>
</dbReference>
<keyword evidence="1" id="KW-1003">Cell membrane</keyword>
<proteinExistence type="inferred from homology"/>
<protein>
    <recommendedName>
        <fullName evidence="1">Phosphorylase b kinase regulatory subunit</fullName>
    </recommendedName>
</protein>
<accession>A0A6S7HVX2</accession>
<comment type="pathway">
    <text evidence="1">Glycan biosynthesis; glycogen metabolism.</text>
</comment>
<dbReference type="GO" id="GO:0005964">
    <property type="term" value="C:phosphorylase kinase complex"/>
    <property type="evidence" value="ECO:0007669"/>
    <property type="project" value="TreeGrafter"/>
</dbReference>
<comment type="caution">
    <text evidence="2">The sequence shown here is derived from an EMBL/GenBank/DDBJ whole genome shotgun (WGS) entry which is preliminary data.</text>
</comment>
<keyword evidence="1" id="KW-0321">Glycogen metabolism</keyword>
<name>A0A6S7HVX2_PARCT</name>
<dbReference type="GO" id="GO:0005516">
    <property type="term" value="F:calmodulin binding"/>
    <property type="evidence" value="ECO:0007669"/>
    <property type="project" value="UniProtKB-KW"/>
</dbReference>
<gene>
    <name evidence="2" type="ORF">PACLA_8A012886</name>
</gene>
<sequence>MEVSDKKKKLGVFYRIVKRRILRYQSGSLGLFPLRPFGGKPAEGHVRDNVYCAQVVWALALAY</sequence>
<dbReference type="PANTHER" id="PTHR10749:SF8">
    <property type="entry name" value="PHOSPHORYLASE B KINASE REGULATORY SUBUNIT BETA"/>
    <property type="match status" value="1"/>
</dbReference>
<dbReference type="Proteomes" id="UP001152795">
    <property type="component" value="Unassembled WGS sequence"/>
</dbReference>
<keyword evidence="1" id="KW-0112">Calmodulin-binding</keyword>
<organism evidence="2 3">
    <name type="scientific">Paramuricea clavata</name>
    <name type="common">Red gorgonian</name>
    <name type="synonym">Violescent sea-whip</name>
    <dbReference type="NCBI Taxonomy" id="317549"/>
    <lineage>
        <taxon>Eukaryota</taxon>
        <taxon>Metazoa</taxon>
        <taxon>Cnidaria</taxon>
        <taxon>Anthozoa</taxon>
        <taxon>Octocorallia</taxon>
        <taxon>Malacalcyonacea</taxon>
        <taxon>Plexauridae</taxon>
        <taxon>Paramuricea</taxon>
    </lineage>
</organism>
<feature type="non-terminal residue" evidence="2">
    <location>
        <position position="1"/>
    </location>
</feature>
<dbReference type="AlphaFoldDB" id="A0A6S7HVX2"/>
<keyword evidence="1" id="KW-0449">Lipoprotein</keyword>
<keyword evidence="1" id="KW-0119">Carbohydrate metabolism</keyword>
<dbReference type="GO" id="GO:0005977">
    <property type="term" value="P:glycogen metabolic process"/>
    <property type="evidence" value="ECO:0007669"/>
    <property type="project" value="UniProtKB-UniPathway"/>
</dbReference>
<dbReference type="UniPathway" id="UPA00163"/>
<evidence type="ECO:0000256" key="1">
    <source>
        <dbReference type="RuleBase" id="RU364123"/>
    </source>
</evidence>
<reference evidence="2" key="1">
    <citation type="submission" date="2020-04" db="EMBL/GenBank/DDBJ databases">
        <authorList>
            <person name="Alioto T."/>
            <person name="Alioto T."/>
            <person name="Gomez Garrido J."/>
        </authorList>
    </citation>
    <scope>NUCLEOTIDE SEQUENCE</scope>
    <source>
        <strain evidence="2">A484AB</strain>
    </source>
</reference>
<comment type="function">
    <text evidence="1">Phosphorylase b kinase catalyzes the phosphorylation of serine in certain substrates, including troponin I.</text>
</comment>
<keyword evidence="3" id="KW-1185">Reference proteome</keyword>